<organism evidence="2 3">
    <name type="scientific">Penicillium nalgiovense</name>
    <dbReference type="NCBI Taxonomy" id="60175"/>
    <lineage>
        <taxon>Eukaryota</taxon>
        <taxon>Fungi</taxon>
        <taxon>Dikarya</taxon>
        <taxon>Ascomycota</taxon>
        <taxon>Pezizomycotina</taxon>
        <taxon>Eurotiomycetes</taxon>
        <taxon>Eurotiomycetidae</taxon>
        <taxon>Eurotiales</taxon>
        <taxon>Aspergillaceae</taxon>
        <taxon>Penicillium</taxon>
    </lineage>
</organism>
<accession>A0A1V6Y1Z0</accession>
<feature type="region of interest" description="Disordered" evidence="1">
    <location>
        <begin position="1"/>
        <end position="26"/>
    </location>
</feature>
<evidence type="ECO:0000313" key="2">
    <source>
        <dbReference type="EMBL" id="OQE81420.1"/>
    </source>
</evidence>
<dbReference type="EMBL" id="MOOB01000041">
    <property type="protein sequence ID" value="OQE81420.1"/>
    <property type="molecule type" value="Genomic_DNA"/>
</dbReference>
<reference evidence="3" key="1">
    <citation type="journal article" date="2017" name="Nat. Microbiol.">
        <title>Global analysis of biosynthetic gene clusters reveals vast potential of secondary metabolite production in Penicillium species.</title>
        <authorList>
            <person name="Nielsen J.C."/>
            <person name="Grijseels S."/>
            <person name="Prigent S."/>
            <person name="Ji B."/>
            <person name="Dainat J."/>
            <person name="Nielsen K.F."/>
            <person name="Frisvad J.C."/>
            <person name="Workman M."/>
            <person name="Nielsen J."/>
        </authorList>
    </citation>
    <scope>NUCLEOTIDE SEQUENCE [LARGE SCALE GENOMIC DNA]</scope>
    <source>
        <strain evidence="3">IBT 13039</strain>
    </source>
</reference>
<keyword evidence="3" id="KW-1185">Reference proteome</keyword>
<gene>
    <name evidence="2" type="ORF">PENNAL_c0041G11934</name>
</gene>
<evidence type="ECO:0000313" key="3">
    <source>
        <dbReference type="Proteomes" id="UP000191691"/>
    </source>
</evidence>
<name>A0A1V6Y1Z0_PENNA</name>
<protein>
    <submittedName>
        <fullName evidence="2">Uncharacterized protein</fullName>
    </submittedName>
</protein>
<feature type="region of interest" description="Disordered" evidence="1">
    <location>
        <begin position="93"/>
        <end position="128"/>
    </location>
</feature>
<dbReference type="AlphaFoldDB" id="A0A1V6Y1Z0"/>
<dbReference type="STRING" id="60175.A0A1V6Y1Z0"/>
<evidence type="ECO:0000256" key="1">
    <source>
        <dbReference type="SAM" id="MobiDB-lite"/>
    </source>
</evidence>
<comment type="caution">
    <text evidence="2">The sequence shown here is derived from an EMBL/GenBank/DDBJ whole genome shotgun (WGS) entry which is preliminary data.</text>
</comment>
<dbReference type="Proteomes" id="UP000191691">
    <property type="component" value="Unassembled WGS sequence"/>
</dbReference>
<sequence length="128" mass="13811">MSSQASPDLAPTEENTDGGPPPGSAEFLASLLIESRDFSCAHTPKLVPGIPSKIPPRLGFFHCTDDDLSYIDTNKLCLDCYNAAVPQGFLCCESEDSDGKEDGESSDDGDENNDEDEGDDEDEIHIRI</sequence>
<proteinExistence type="predicted"/>